<comment type="catalytic activity">
    <reaction evidence="1">
        <text>acetyl-CoA + phosphate = acetyl phosphate + CoA</text>
        <dbReference type="Rhea" id="RHEA:19521"/>
        <dbReference type="ChEBI" id="CHEBI:22191"/>
        <dbReference type="ChEBI" id="CHEBI:43474"/>
        <dbReference type="ChEBI" id="CHEBI:57287"/>
        <dbReference type="ChEBI" id="CHEBI:57288"/>
        <dbReference type="EC" id="2.3.1.8"/>
    </reaction>
</comment>
<reference evidence="7" key="1">
    <citation type="submission" date="2017-09" db="EMBL/GenBank/DDBJ databases">
        <title>Depth-based differentiation of microbial function through sediment-hosted aquifers and enrichment of novel symbionts in the deep terrestrial subsurface.</title>
        <authorList>
            <person name="Probst A.J."/>
            <person name="Ladd B."/>
            <person name="Jarett J.K."/>
            <person name="Geller-Mcgrath D.E."/>
            <person name="Sieber C.M.K."/>
            <person name="Emerson J.B."/>
            <person name="Anantharaman K."/>
            <person name="Thomas B.C."/>
            <person name="Malmstrom R."/>
            <person name="Stieglmeier M."/>
            <person name="Klingl A."/>
            <person name="Woyke T."/>
            <person name="Ryan C.M."/>
            <person name="Banfield J.F."/>
        </authorList>
    </citation>
    <scope>NUCLEOTIDE SEQUENCE [LARGE SCALE GENOMIC DNA]</scope>
</reference>
<evidence type="ECO:0000259" key="5">
    <source>
        <dbReference type="Pfam" id="PF01515"/>
    </source>
</evidence>
<dbReference type="EMBL" id="PEYD01000066">
    <property type="protein sequence ID" value="PIS39169.1"/>
    <property type="molecule type" value="Genomic_DNA"/>
</dbReference>
<dbReference type="InterPro" id="IPR050500">
    <property type="entry name" value="Phos_Acetyltrans/Butyryltrans"/>
</dbReference>
<dbReference type="SUPFAM" id="SSF53659">
    <property type="entry name" value="Isocitrate/Isopropylmalate dehydrogenase-like"/>
    <property type="match status" value="1"/>
</dbReference>
<dbReference type="InterPro" id="IPR042113">
    <property type="entry name" value="P_AcTrfase_dom1"/>
</dbReference>
<dbReference type="AlphaFoldDB" id="A0A2H0YLN7"/>
<dbReference type="Proteomes" id="UP000230088">
    <property type="component" value="Unassembled WGS sequence"/>
</dbReference>
<dbReference type="InterPro" id="IPR002505">
    <property type="entry name" value="PTA_PTB"/>
</dbReference>
<gene>
    <name evidence="6" type="ORF">COT33_03410</name>
</gene>
<accession>A0A2H0YLN7</accession>
<evidence type="ECO:0000313" key="6">
    <source>
        <dbReference type="EMBL" id="PIS39169.1"/>
    </source>
</evidence>
<proteinExistence type="inferred from homology"/>
<dbReference type="InterPro" id="IPR042112">
    <property type="entry name" value="P_AcTrfase_dom2"/>
</dbReference>
<comment type="similarity">
    <text evidence="2">Belongs to the phosphate acetyltransferase and butyryltransferase family.</text>
</comment>
<dbReference type="Gene3D" id="3.40.50.10750">
    <property type="entry name" value="Isocitrate/Isopropylmalate dehydrogenase-like"/>
    <property type="match status" value="1"/>
</dbReference>
<evidence type="ECO:0000256" key="2">
    <source>
        <dbReference type="ARBA" id="ARBA00005656"/>
    </source>
</evidence>
<keyword evidence="4" id="KW-0012">Acyltransferase</keyword>
<evidence type="ECO:0000256" key="1">
    <source>
        <dbReference type="ARBA" id="ARBA00000705"/>
    </source>
</evidence>
<protein>
    <submittedName>
        <fullName evidence="6">Phosphate acetyltransferase</fullName>
    </submittedName>
</protein>
<dbReference type="PIRSF" id="PIRSF000428">
    <property type="entry name" value="P_Ac_trans"/>
    <property type="match status" value="1"/>
</dbReference>
<dbReference type="Gene3D" id="3.40.50.10950">
    <property type="match status" value="1"/>
</dbReference>
<evidence type="ECO:0000256" key="4">
    <source>
        <dbReference type="ARBA" id="ARBA00023315"/>
    </source>
</evidence>
<feature type="domain" description="Phosphate acetyl/butaryl transferase" evidence="5">
    <location>
        <begin position="1"/>
        <end position="296"/>
    </location>
</feature>
<name>A0A2H0YLN7_9BACT</name>
<dbReference type="NCBIfam" id="NF007233">
    <property type="entry name" value="PRK09653.1"/>
    <property type="match status" value="1"/>
</dbReference>
<dbReference type="GO" id="GO:0008959">
    <property type="term" value="F:phosphate acetyltransferase activity"/>
    <property type="evidence" value="ECO:0007669"/>
    <property type="project" value="UniProtKB-EC"/>
</dbReference>
<dbReference type="InterPro" id="IPR012147">
    <property type="entry name" value="P_Ac_Bu_trans"/>
</dbReference>
<keyword evidence="3 6" id="KW-0808">Transferase</keyword>
<evidence type="ECO:0000313" key="7">
    <source>
        <dbReference type="Proteomes" id="UP000230088"/>
    </source>
</evidence>
<evidence type="ECO:0000256" key="3">
    <source>
        <dbReference type="ARBA" id="ARBA00022679"/>
    </source>
</evidence>
<dbReference type="PANTHER" id="PTHR43356:SF3">
    <property type="entry name" value="PHOSPHATE ACETYLTRANSFERASE"/>
    <property type="match status" value="1"/>
</dbReference>
<sequence length="299" mass="32572">MKKIVFPEGEDERIIEAAKILKKEKIAEPVLIGKNKIERIEVINPETSEDKEQFAQELSKITGYPSQISRNIILNPLYFGAMALKLGKVDGMVGGCVFTSAEFIAVSKQIIGLKEGISVPSSFFLMEIPDYKGGENGKLIFSDASVNIDPTPEELADIAITTGNTAKDFFGWEPRVALLSFSTHGSASHLLVDKVVKATKIARKKAPEMAIEGELQADAALREDVAKRKMRKIGKVVGNANILIFPDLNAGNIAYKLVNILAGARALGPILQGFRKPLSDLSRGAKVEEIVEIIKILTK</sequence>
<comment type="caution">
    <text evidence="6">The sequence shown here is derived from an EMBL/GenBank/DDBJ whole genome shotgun (WGS) entry which is preliminary data.</text>
</comment>
<dbReference type="PANTHER" id="PTHR43356">
    <property type="entry name" value="PHOSPHATE ACETYLTRANSFERASE"/>
    <property type="match status" value="1"/>
</dbReference>
<organism evidence="6 7">
    <name type="scientific">Candidatus Nealsonbacteria bacterium CG08_land_8_20_14_0_20_38_20</name>
    <dbReference type="NCBI Taxonomy" id="1974705"/>
    <lineage>
        <taxon>Bacteria</taxon>
        <taxon>Candidatus Nealsoniibacteriota</taxon>
    </lineage>
</organism>
<dbReference type="Pfam" id="PF01515">
    <property type="entry name" value="PTA_PTB"/>
    <property type="match status" value="1"/>
</dbReference>